<protein>
    <submittedName>
        <fullName evidence="2">Serine/threonine protein phosphatase</fullName>
    </submittedName>
</protein>
<evidence type="ECO:0000313" key="3">
    <source>
        <dbReference type="Proteomes" id="UP000316612"/>
    </source>
</evidence>
<proteinExistence type="predicted"/>
<dbReference type="CDD" id="cd00143">
    <property type="entry name" value="PP2Cc"/>
    <property type="match status" value="1"/>
</dbReference>
<dbReference type="SUPFAM" id="SSF81606">
    <property type="entry name" value="PP2C-like"/>
    <property type="match status" value="1"/>
</dbReference>
<dbReference type="RefSeq" id="WP_246055502.1">
    <property type="nucleotide sequence ID" value="NZ_BAAAJL010000006.1"/>
</dbReference>
<name>A0A4Y4DMZ8_GLUUR</name>
<dbReference type="InterPro" id="IPR036457">
    <property type="entry name" value="PPM-type-like_dom_sf"/>
</dbReference>
<evidence type="ECO:0000313" key="2">
    <source>
        <dbReference type="EMBL" id="GED06699.1"/>
    </source>
</evidence>
<organism evidence="2 3">
    <name type="scientific">Glutamicibacter uratoxydans</name>
    <name type="common">Arthrobacter uratoxydans</name>
    <dbReference type="NCBI Taxonomy" id="43667"/>
    <lineage>
        <taxon>Bacteria</taxon>
        <taxon>Bacillati</taxon>
        <taxon>Actinomycetota</taxon>
        <taxon>Actinomycetes</taxon>
        <taxon>Micrococcales</taxon>
        <taxon>Micrococcaceae</taxon>
        <taxon>Glutamicibacter</taxon>
    </lineage>
</organism>
<dbReference type="InterPro" id="IPR015655">
    <property type="entry name" value="PP2C"/>
</dbReference>
<dbReference type="Gene3D" id="3.60.40.10">
    <property type="entry name" value="PPM-type phosphatase domain"/>
    <property type="match status" value="1"/>
</dbReference>
<comment type="caution">
    <text evidence="2">The sequence shown here is derived from an EMBL/GenBank/DDBJ whole genome shotgun (WGS) entry which is preliminary data.</text>
</comment>
<gene>
    <name evidence="2" type="ORF">AUR04nite_22310</name>
</gene>
<dbReference type="SMART" id="SM00331">
    <property type="entry name" value="PP2C_SIG"/>
    <property type="match status" value="1"/>
</dbReference>
<dbReference type="EMBL" id="BJNY01000012">
    <property type="protein sequence ID" value="GED06699.1"/>
    <property type="molecule type" value="Genomic_DNA"/>
</dbReference>
<dbReference type="GO" id="GO:0004722">
    <property type="term" value="F:protein serine/threonine phosphatase activity"/>
    <property type="evidence" value="ECO:0007669"/>
    <property type="project" value="InterPro"/>
</dbReference>
<feature type="domain" description="PPM-type phosphatase" evidence="1">
    <location>
        <begin position="13"/>
        <end position="243"/>
    </location>
</feature>
<dbReference type="PROSITE" id="PS51746">
    <property type="entry name" value="PPM_2"/>
    <property type="match status" value="1"/>
</dbReference>
<dbReference type="SMART" id="SM00332">
    <property type="entry name" value="PP2Cc"/>
    <property type="match status" value="1"/>
</dbReference>
<dbReference type="PANTHER" id="PTHR47992">
    <property type="entry name" value="PROTEIN PHOSPHATASE"/>
    <property type="match status" value="1"/>
</dbReference>
<dbReference type="InterPro" id="IPR001932">
    <property type="entry name" value="PPM-type_phosphatase-like_dom"/>
</dbReference>
<dbReference type="Proteomes" id="UP000316612">
    <property type="component" value="Unassembled WGS sequence"/>
</dbReference>
<keyword evidence="3" id="KW-1185">Reference proteome</keyword>
<evidence type="ECO:0000259" key="1">
    <source>
        <dbReference type="PROSITE" id="PS51746"/>
    </source>
</evidence>
<accession>A0A4Y4DMZ8</accession>
<dbReference type="Pfam" id="PF13672">
    <property type="entry name" value="PP2C_2"/>
    <property type="match status" value="1"/>
</dbReference>
<reference evidence="2 3" key="1">
    <citation type="submission" date="2019-06" db="EMBL/GenBank/DDBJ databases">
        <title>Whole genome shotgun sequence of Glutamicibacter uratoxydans NBRC 15515.</title>
        <authorList>
            <person name="Hosoyama A."/>
            <person name="Uohara A."/>
            <person name="Ohji S."/>
            <person name="Ichikawa N."/>
        </authorList>
    </citation>
    <scope>NUCLEOTIDE SEQUENCE [LARGE SCALE GENOMIC DNA]</scope>
    <source>
        <strain evidence="2 3">NBRC 15515</strain>
    </source>
</reference>
<dbReference type="AlphaFoldDB" id="A0A4Y4DMZ8"/>
<sequence>MSVFPTGVIPTLKFGCATDKGLRRVLNEDSMLALDSLVAVADGMGGHEAGEVASSLCLKVVAEGYARTGGEFTAQSMDQLLTEADQAIIEAGSARAGTTLTGAAVVSSASTAQWLVFNIGDSRTYRLSGGVLEQISIDHSEVQELLDRGELTTAEAATYPKRNVVTRALGMRADSRPDFWMLPIDSTDRLLVCSDGLSSELGDEQIQEILRRFLDPQQAADELVLCALAHGGRDNVSVIVADVASTEIDEPLDVEITVPREQLEIKIEE</sequence>